<feature type="transmembrane region" description="Helical" evidence="2">
    <location>
        <begin position="86"/>
        <end position="103"/>
    </location>
</feature>
<evidence type="ECO:0000256" key="1">
    <source>
        <dbReference type="SAM" id="MobiDB-lite"/>
    </source>
</evidence>
<feature type="transmembrane region" description="Helical" evidence="2">
    <location>
        <begin position="63"/>
        <end position="80"/>
    </location>
</feature>
<gene>
    <name evidence="3" type="ORF">JAV76_03875</name>
</gene>
<protein>
    <recommendedName>
        <fullName evidence="5">DUF4190 domain-containing protein</fullName>
    </recommendedName>
</protein>
<accession>A0A934I4N6</accession>
<evidence type="ECO:0000256" key="2">
    <source>
        <dbReference type="SAM" id="Phobius"/>
    </source>
</evidence>
<keyword evidence="2" id="KW-1133">Transmembrane helix</keyword>
<dbReference type="RefSeq" id="WP_198732687.1">
    <property type="nucleotide sequence ID" value="NZ_JAEINH010000002.1"/>
</dbReference>
<comment type="caution">
    <text evidence="3">The sequence shown here is derived from an EMBL/GenBank/DDBJ whole genome shotgun (WGS) entry which is preliminary data.</text>
</comment>
<keyword evidence="4" id="KW-1185">Reference proteome</keyword>
<evidence type="ECO:0000313" key="4">
    <source>
        <dbReference type="Proteomes" id="UP000602087"/>
    </source>
</evidence>
<feature type="region of interest" description="Disordered" evidence="1">
    <location>
        <begin position="1"/>
        <end position="56"/>
    </location>
</feature>
<evidence type="ECO:0000313" key="3">
    <source>
        <dbReference type="EMBL" id="MBI9114151.1"/>
    </source>
</evidence>
<keyword evidence="2" id="KW-0812">Transmembrane</keyword>
<feature type="compositionally biased region" description="Basic and acidic residues" evidence="1">
    <location>
        <begin position="20"/>
        <end position="35"/>
    </location>
</feature>
<feature type="transmembrane region" description="Helical" evidence="2">
    <location>
        <begin position="115"/>
        <end position="140"/>
    </location>
</feature>
<name>A0A934I4N6_9MICO</name>
<feature type="compositionally biased region" description="Pro residues" evidence="1">
    <location>
        <begin position="1"/>
        <end position="15"/>
    </location>
</feature>
<proteinExistence type="predicted"/>
<keyword evidence="2" id="KW-0472">Membrane</keyword>
<organism evidence="3 4">
    <name type="scientific">Sanguibacter suaedae</name>
    <dbReference type="NCBI Taxonomy" id="2795737"/>
    <lineage>
        <taxon>Bacteria</taxon>
        <taxon>Bacillati</taxon>
        <taxon>Actinomycetota</taxon>
        <taxon>Actinomycetes</taxon>
        <taxon>Micrococcales</taxon>
        <taxon>Sanguibacteraceae</taxon>
        <taxon>Sanguibacter</taxon>
    </lineage>
</organism>
<dbReference type="EMBL" id="JAEINH010000002">
    <property type="protein sequence ID" value="MBI9114151.1"/>
    <property type="molecule type" value="Genomic_DNA"/>
</dbReference>
<sequence>MPNPYAPRPSGAPGPDPDEVEAHRASVAAREHGDGPDPATGGRPGRPPRRPVDPEAARQGTRLVLWFGLLMLASLLATALPLPWRLGGLAVVGAAVVLGVRALRRTWRAGVRGTMTFALSAGLVATLGLGATILAVIPVWDVETERQDCMDRAITLTARSSCQKAYDDAITAWLDSLSR</sequence>
<dbReference type="Proteomes" id="UP000602087">
    <property type="component" value="Unassembled WGS sequence"/>
</dbReference>
<reference evidence="3" key="1">
    <citation type="submission" date="2020-12" db="EMBL/GenBank/DDBJ databases">
        <title>Sanguibacter suaedae sp. nov., isolated from Suaeda aralocaspica.</title>
        <authorList>
            <person name="Ma Q."/>
        </authorList>
    </citation>
    <scope>NUCLEOTIDE SEQUENCE</scope>
    <source>
        <strain evidence="3">YZGR15</strain>
    </source>
</reference>
<evidence type="ECO:0008006" key="5">
    <source>
        <dbReference type="Google" id="ProtNLM"/>
    </source>
</evidence>
<dbReference type="AlphaFoldDB" id="A0A934I4N6"/>